<evidence type="ECO:0000313" key="3">
    <source>
        <dbReference type="EMBL" id="SDY97102.1"/>
    </source>
</evidence>
<dbReference type="PANTHER" id="PTHR45138">
    <property type="entry name" value="REGULATORY COMPONENTS OF SENSORY TRANSDUCTION SYSTEM"/>
    <property type="match status" value="1"/>
</dbReference>
<feature type="transmembrane region" description="Helical" evidence="1">
    <location>
        <begin position="157"/>
        <end position="175"/>
    </location>
</feature>
<dbReference type="OrthoDB" id="9805474at2"/>
<dbReference type="AlphaFoldDB" id="A0A1H3P7L6"/>
<organism evidence="3 4">
    <name type="scientific">Tindallia californiensis</name>
    <dbReference type="NCBI Taxonomy" id="159292"/>
    <lineage>
        <taxon>Bacteria</taxon>
        <taxon>Bacillati</taxon>
        <taxon>Bacillota</taxon>
        <taxon>Clostridia</taxon>
        <taxon>Peptostreptococcales</taxon>
        <taxon>Tindalliaceae</taxon>
        <taxon>Tindallia</taxon>
    </lineage>
</organism>
<dbReference type="NCBIfam" id="TIGR00254">
    <property type="entry name" value="GGDEF"/>
    <property type="match status" value="1"/>
</dbReference>
<feature type="transmembrane region" description="Helical" evidence="1">
    <location>
        <begin position="21"/>
        <end position="41"/>
    </location>
</feature>
<dbReference type="PANTHER" id="PTHR45138:SF9">
    <property type="entry name" value="DIGUANYLATE CYCLASE DGCM-RELATED"/>
    <property type="match status" value="1"/>
</dbReference>
<dbReference type="EMBL" id="FNPV01000006">
    <property type="protein sequence ID" value="SDY97102.1"/>
    <property type="molecule type" value="Genomic_DNA"/>
</dbReference>
<evidence type="ECO:0000313" key="4">
    <source>
        <dbReference type="Proteomes" id="UP000199230"/>
    </source>
</evidence>
<dbReference type="Gene3D" id="3.30.70.270">
    <property type="match status" value="1"/>
</dbReference>
<name>A0A1H3P7L6_9FIRM</name>
<accession>A0A1H3P7L6</accession>
<keyword evidence="1" id="KW-0812">Transmembrane</keyword>
<dbReference type="Proteomes" id="UP000199230">
    <property type="component" value="Unassembled WGS sequence"/>
</dbReference>
<feature type="transmembrane region" description="Helical" evidence="1">
    <location>
        <begin position="96"/>
        <end position="113"/>
    </location>
</feature>
<dbReference type="InterPro" id="IPR043128">
    <property type="entry name" value="Rev_trsase/Diguanyl_cyclase"/>
</dbReference>
<dbReference type="STRING" id="159292.SAMN05192546_10654"/>
<dbReference type="SUPFAM" id="SSF55073">
    <property type="entry name" value="Nucleotide cyclase"/>
    <property type="match status" value="1"/>
</dbReference>
<dbReference type="RefSeq" id="WP_093313741.1">
    <property type="nucleotide sequence ID" value="NZ_FNPV01000006.1"/>
</dbReference>
<evidence type="ECO:0000259" key="2">
    <source>
        <dbReference type="PROSITE" id="PS50887"/>
    </source>
</evidence>
<evidence type="ECO:0000256" key="1">
    <source>
        <dbReference type="SAM" id="Phobius"/>
    </source>
</evidence>
<keyword evidence="1" id="KW-0472">Membrane</keyword>
<gene>
    <name evidence="3" type="ORF">SAMN05192546_10654</name>
</gene>
<dbReference type="InterPro" id="IPR000160">
    <property type="entry name" value="GGDEF_dom"/>
</dbReference>
<sequence>MNWHIPRNSHLTNMKDQIFLTSLRIGLVAFIVVALINLINYRPVSNIISPLLGAGFMFFLHQWYPTEKSKRIRLLFLCFLCLVYLPAAWLTSPGSYSAMSFYAVLMLFLCFIVIQETWEYIFPALFTVLMIILLHLEPQHPEQYYFYSDPYLRAFDLSINFVVVSITLFALIFVLNRSFNDEHQRIYQYSITDPLTNLFNRRYLHHFLTRLMEDSRFPDITYSLLLMDLDHFKKVNDIYGHPEGDQVLKEFATVLEKSSRRNDVVVRFGGDEFLLLLMDTDEPGISVVEERILELFQPICDRYPDIPLSVSFGRATCSSGSVDEVIKIADDILYQSKDTSRKNGVSRSVE</sequence>
<dbReference type="GO" id="GO:0052621">
    <property type="term" value="F:diguanylate cyclase activity"/>
    <property type="evidence" value="ECO:0007669"/>
    <property type="project" value="TreeGrafter"/>
</dbReference>
<protein>
    <submittedName>
        <fullName evidence="3">Diguanylate cyclase (GGDEF) domain-containing protein</fullName>
    </submittedName>
</protein>
<dbReference type="Pfam" id="PF00990">
    <property type="entry name" value="GGDEF"/>
    <property type="match status" value="1"/>
</dbReference>
<dbReference type="FunFam" id="3.30.70.270:FF:000001">
    <property type="entry name" value="Diguanylate cyclase domain protein"/>
    <property type="match status" value="1"/>
</dbReference>
<feature type="transmembrane region" description="Helical" evidence="1">
    <location>
        <begin position="72"/>
        <end position="90"/>
    </location>
</feature>
<feature type="transmembrane region" description="Helical" evidence="1">
    <location>
        <begin position="120"/>
        <end position="137"/>
    </location>
</feature>
<dbReference type="PROSITE" id="PS50887">
    <property type="entry name" value="GGDEF"/>
    <property type="match status" value="1"/>
</dbReference>
<dbReference type="InterPro" id="IPR050469">
    <property type="entry name" value="Diguanylate_Cyclase"/>
</dbReference>
<reference evidence="3 4" key="1">
    <citation type="submission" date="2016-10" db="EMBL/GenBank/DDBJ databases">
        <authorList>
            <person name="de Groot N.N."/>
        </authorList>
    </citation>
    <scope>NUCLEOTIDE SEQUENCE [LARGE SCALE GENOMIC DNA]</scope>
    <source>
        <strain evidence="3 4">APO</strain>
    </source>
</reference>
<dbReference type="SMART" id="SM00267">
    <property type="entry name" value="GGDEF"/>
    <property type="match status" value="1"/>
</dbReference>
<feature type="domain" description="GGDEF" evidence="2">
    <location>
        <begin position="220"/>
        <end position="350"/>
    </location>
</feature>
<dbReference type="InterPro" id="IPR029787">
    <property type="entry name" value="Nucleotide_cyclase"/>
</dbReference>
<feature type="transmembrane region" description="Helical" evidence="1">
    <location>
        <begin position="47"/>
        <end position="65"/>
    </location>
</feature>
<keyword evidence="1" id="KW-1133">Transmembrane helix</keyword>
<dbReference type="CDD" id="cd01949">
    <property type="entry name" value="GGDEF"/>
    <property type="match status" value="1"/>
</dbReference>
<proteinExistence type="predicted"/>
<keyword evidence="4" id="KW-1185">Reference proteome</keyword>